<dbReference type="EMBL" id="CP059732">
    <property type="protein sequence ID" value="QMW05328.1"/>
    <property type="molecule type" value="Genomic_DNA"/>
</dbReference>
<dbReference type="AlphaFoldDB" id="A0A7G5H2I6"/>
<feature type="signal peptide" evidence="1">
    <location>
        <begin position="1"/>
        <end position="20"/>
    </location>
</feature>
<evidence type="ECO:0000313" key="3">
    <source>
        <dbReference type="Proteomes" id="UP000515369"/>
    </source>
</evidence>
<evidence type="ECO:0000313" key="2">
    <source>
        <dbReference type="EMBL" id="QMW05328.1"/>
    </source>
</evidence>
<keyword evidence="3" id="KW-1185">Reference proteome</keyword>
<reference evidence="2 3" key="1">
    <citation type="submission" date="2020-07" db="EMBL/GenBank/DDBJ databases">
        <title>Spirosoma foliorum sp. nov., isolated from the leaves on the Nejang mountain Korea, Republic of.</title>
        <authorList>
            <person name="Ho H."/>
            <person name="Lee Y.-J."/>
            <person name="Nurcahyanto D.-A."/>
            <person name="Kim S.-G."/>
        </authorList>
    </citation>
    <scope>NUCLEOTIDE SEQUENCE [LARGE SCALE GENOMIC DNA]</scope>
    <source>
        <strain evidence="2 3">PL0136</strain>
    </source>
</reference>
<evidence type="ECO:0000256" key="1">
    <source>
        <dbReference type="SAM" id="SignalP"/>
    </source>
</evidence>
<organism evidence="2 3">
    <name type="scientific">Spirosoma foliorum</name>
    <dbReference type="NCBI Taxonomy" id="2710596"/>
    <lineage>
        <taxon>Bacteria</taxon>
        <taxon>Pseudomonadati</taxon>
        <taxon>Bacteroidota</taxon>
        <taxon>Cytophagia</taxon>
        <taxon>Cytophagales</taxon>
        <taxon>Cytophagaceae</taxon>
        <taxon>Spirosoma</taxon>
    </lineage>
</organism>
<dbReference type="KEGG" id="sfol:H3H32_10785"/>
<proteinExistence type="predicted"/>
<dbReference type="Proteomes" id="UP000515369">
    <property type="component" value="Chromosome"/>
</dbReference>
<sequence>MKKLLVFGLMLVLASLSANAQIISSITKVTAPTSATGSLVLEDTLAASTNYWSPRRGDVFVAIKGAGATAKLFIYSKGNNSQVLASALLSAIYVPLAGGNPSTQTSTQKATYLKANTN</sequence>
<accession>A0A7G5H2I6</accession>
<dbReference type="RefSeq" id="WP_182462674.1">
    <property type="nucleotide sequence ID" value="NZ_CP059732.1"/>
</dbReference>
<gene>
    <name evidence="2" type="ORF">H3H32_10785</name>
</gene>
<name>A0A7G5H2I6_9BACT</name>
<keyword evidence="1" id="KW-0732">Signal</keyword>
<protein>
    <submittedName>
        <fullName evidence="2">Uncharacterized protein</fullName>
    </submittedName>
</protein>
<feature type="chain" id="PRO_5029013682" evidence="1">
    <location>
        <begin position="21"/>
        <end position="118"/>
    </location>
</feature>